<dbReference type="Gene3D" id="3.60.40.10">
    <property type="entry name" value="PPM-type phosphatase domain"/>
    <property type="match status" value="1"/>
</dbReference>
<dbReference type="PANTHER" id="PTHR47992">
    <property type="entry name" value="PROTEIN PHOSPHATASE"/>
    <property type="match status" value="1"/>
</dbReference>
<evidence type="ECO:0000313" key="4">
    <source>
        <dbReference type="Proteomes" id="UP000006281"/>
    </source>
</evidence>
<dbReference type="PROSITE" id="PS51746">
    <property type="entry name" value="PPM_2"/>
    <property type="match status" value="1"/>
</dbReference>
<dbReference type="SMART" id="SM00332">
    <property type="entry name" value="PP2Cc"/>
    <property type="match status" value="1"/>
</dbReference>
<evidence type="ECO:0000256" key="1">
    <source>
        <dbReference type="SAM" id="MobiDB-lite"/>
    </source>
</evidence>
<dbReference type="eggNOG" id="COG0631">
    <property type="taxonomic scope" value="Bacteria"/>
</dbReference>
<dbReference type="STRING" id="1179773.BN6_42070"/>
<dbReference type="BioCyc" id="SESP1179773:BN6_RS20365-MONOMER"/>
<gene>
    <name evidence="3" type="ordered locus">BN6_42070</name>
</gene>
<evidence type="ECO:0000259" key="2">
    <source>
        <dbReference type="PROSITE" id="PS51746"/>
    </source>
</evidence>
<reference evidence="3 4" key="1">
    <citation type="journal article" date="2012" name="BMC Genomics">
        <title>Complete genome sequence of Saccharothrix espanaensis DSM 44229T and comparison to the other completely sequenced Pseudonocardiaceae.</title>
        <authorList>
            <person name="Strobel T."/>
            <person name="Al-Dilaimi A."/>
            <person name="Blom J."/>
            <person name="Gessner A."/>
            <person name="Kalinowski J."/>
            <person name="Luzhetska M."/>
            <person name="Puhler A."/>
            <person name="Szczepanowski R."/>
            <person name="Bechthold A."/>
            <person name="Ruckert C."/>
        </authorList>
    </citation>
    <scope>NUCLEOTIDE SEQUENCE [LARGE SCALE GENOMIC DNA]</scope>
    <source>
        <strain evidence="4">ATCC 51144 / DSM 44229 / JCM 9112 / NBRC 15066 / NRRL 15764</strain>
    </source>
</reference>
<feature type="domain" description="PPM-type phosphatase" evidence="2">
    <location>
        <begin position="128"/>
        <end position="368"/>
    </location>
</feature>
<dbReference type="CDD" id="cd00143">
    <property type="entry name" value="PP2Cc"/>
    <property type="match status" value="1"/>
</dbReference>
<dbReference type="Pfam" id="PF13672">
    <property type="entry name" value="PP2C_2"/>
    <property type="match status" value="1"/>
</dbReference>
<feature type="compositionally biased region" description="Basic and acidic residues" evidence="1">
    <location>
        <begin position="37"/>
        <end position="53"/>
    </location>
</feature>
<dbReference type="SMART" id="SM00331">
    <property type="entry name" value="PP2C_SIG"/>
    <property type="match status" value="1"/>
</dbReference>
<dbReference type="InterPro" id="IPR036457">
    <property type="entry name" value="PPM-type-like_dom_sf"/>
</dbReference>
<keyword evidence="4" id="KW-1185">Reference proteome</keyword>
<dbReference type="HOGENOM" id="CLU_034545_2_1_11"/>
<dbReference type="SUPFAM" id="SSF81606">
    <property type="entry name" value="PP2C-like"/>
    <property type="match status" value="1"/>
</dbReference>
<name>K0K3P3_SACES</name>
<dbReference type="InterPro" id="IPR015655">
    <property type="entry name" value="PP2C"/>
</dbReference>
<organism evidence="3 4">
    <name type="scientific">Saccharothrix espanaensis (strain ATCC 51144 / DSM 44229 / JCM 9112 / NBRC 15066 / NRRL 15764)</name>
    <dbReference type="NCBI Taxonomy" id="1179773"/>
    <lineage>
        <taxon>Bacteria</taxon>
        <taxon>Bacillati</taxon>
        <taxon>Actinomycetota</taxon>
        <taxon>Actinomycetes</taxon>
        <taxon>Pseudonocardiales</taxon>
        <taxon>Pseudonocardiaceae</taxon>
        <taxon>Saccharothrix</taxon>
    </lineage>
</organism>
<accession>K0K3P3</accession>
<dbReference type="KEGG" id="sesp:BN6_42070"/>
<feature type="region of interest" description="Disordered" evidence="1">
    <location>
        <begin position="1"/>
        <end position="58"/>
    </location>
</feature>
<dbReference type="GO" id="GO:0004722">
    <property type="term" value="F:protein serine/threonine phosphatase activity"/>
    <property type="evidence" value="ECO:0007669"/>
    <property type="project" value="InterPro"/>
</dbReference>
<protein>
    <submittedName>
        <fullName evidence="3">Protein serine/threonine phosphatase</fullName>
    </submittedName>
</protein>
<dbReference type="InterPro" id="IPR001932">
    <property type="entry name" value="PPM-type_phosphatase-like_dom"/>
</dbReference>
<dbReference type="PATRIC" id="fig|1179773.3.peg.4211"/>
<sequence length="374" mass="38977">MNMESSPRDPAAGDLPPDEVPGDLSPAADKPPAGEVSSREGSSREGSSREVSSREACPACAAPVSAQDRFCEECGRNLRVQRTPVGGPDSLAERTCGCGGAFDAEGFCGQCGRARHPVRDRVEFVLPGLAGVSDRGRRRQRNEDSMAFGRARARGVAAVVCDGVASSERAEQASQLAVDVALDVLLTAVQSGADLEEATGDAALSADAAVGRLARPGAEEVAPSCTFVSAVVTDETATVGWVGDSRAYLVAETGAARLTTDDTWAAQLVAEGVLTEEEALTDRRAHVLSRWLGADSGLDAPRTVTFRVQTPGLLVLCSDGLWNYLPEPEDLLAVLPRGVAPVEVARELVEVALKSGGHDNITVVVLQLRGGHGA</sequence>
<dbReference type="eggNOG" id="COG0484">
    <property type="taxonomic scope" value="Bacteria"/>
</dbReference>
<proteinExistence type="predicted"/>
<dbReference type="Proteomes" id="UP000006281">
    <property type="component" value="Chromosome"/>
</dbReference>
<dbReference type="EMBL" id="HE804045">
    <property type="protein sequence ID" value="CCH31494.1"/>
    <property type="molecule type" value="Genomic_DNA"/>
</dbReference>
<evidence type="ECO:0000313" key="3">
    <source>
        <dbReference type="EMBL" id="CCH31494.1"/>
    </source>
</evidence>
<dbReference type="AlphaFoldDB" id="K0K3P3"/>